<evidence type="ECO:0000256" key="7">
    <source>
        <dbReference type="ARBA" id="ARBA00011998"/>
    </source>
</evidence>
<proteinExistence type="inferred from homology"/>
<evidence type="ECO:0000256" key="15">
    <source>
        <dbReference type="ARBA" id="ARBA00023239"/>
    </source>
</evidence>
<dbReference type="KEGG" id="lri:NCTC12151_03422"/>
<keyword evidence="16" id="KW-0100">Branched-chain amino acid biosynthesis</keyword>
<sequence>MELKPGTLFSSIPISHAFIGSCTNGRIEDLRQAASVLKGKKIAAHVRGMIIPGSTLVRQQAEREGLAQIFIDAGFEWRQSGCSMCLAMNEDVLQPGDRCASSTNRNFAGRQGAGSRTHLMSPAMVAAAAIAGHLVDVRSVSGQGE</sequence>
<evidence type="ECO:0000256" key="10">
    <source>
        <dbReference type="ARBA" id="ARBA00022485"/>
    </source>
</evidence>
<keyword evidence="11" id="KW-0028">Amino-acid biosynthesis</keyword>
<dbReference type="InterPro" id="IPR050067">
    <property type="entry name" value="IPM_dehydratase_rel_enz"/>
</dbReference>
<comment type="similarity">
    <text evidence="5">Belongs to the aconitase/IPM isomerase family.</text>
</comment>
<reference evidence="18 19" key="1">
    <citation type="submission" date="2018-06" db="EMBL/GenBank/DDBJ databases">
        <authorList>
            <consortium name="Pathogen Informatics"/>
            <person name="Doyle S."/>
        </authorList>
    </citation>
    <scope>NUCLEOTIDE SEQUENCE [LARGE SCALE GENOMIC DNA]</scope>
    <source>
        <strain evidence="18 19">NCTC12151</strain>
    </source>
</reference>
<accession>A0A2X4V7C7</accession>
<dbReference type="InterPro" id="IPR015931">
    <property type="entry name" value="Acnase/IPM_dHydase_lsu_aba_1/3"/>
</dbReference>
<evidence type="ECO:0000256" key="8">
    <source>
        <dbReference type="ARBA" id="ARBA00014371"/>
    </source>
</evidence>
<dbReference type="EC" id="4.2.1.33" evidence="7"/>
<keyword evidence="14" id="KW-0411">Iron-sulfur</keyword>
<keyword evidence="10" id="KW-0004">4Fe-4S</keyword>
<dbReference type="AlphaFoldDB" id="A0A2X4V7C7"/>
<evidence type="ECO:0000313" key="18">
    <source>
        <dbReference type="EMBL" id="SQI44088.1"/>
    </source>
</evidence>
<dbReference type="PANTHER" id="PTHR43822:SF9">
    <property type="entry name" value="3-ISOPROPYLMALATE DEHYDRATASE"/>
    <property type="match status" value="1"/>
</dbReference>
<evidence type="ECO:0000256" key="11">
    <source>
        <dbReference type="ARBA" id="ARBA00022605"/>
    </source>
</evidence>
<name>A0A2X4V7C7_9GAMM</name>
<dbReference type="Proteomes" id="UP000249005">
    <property type="component" value="Chromosome 1"/>
</dbReference>
<dbReference type="GO" id="GO:0009098">
    <property type="term" value="P:L-leucine biosynthetic process"/>
    <property type="evidence" value="ECO:0007669"/>
    <property type="project" value="UniProtKB-KW"/>
</dbReference>
<dbReference type="FunFam" id="3.30.499.10:FF:000007">
    <property type="entry name" value="3-isopropylmalate dehydratase large subunit"/>
    <property type="match status" value="1"/>
</dbReference>
<dbReference type="PROSITE" id="PS00450">
    <property type="entry name" value="ACONITASE_1"/>
    <property type="match status" value="1"/>
</dbReference>
<dbReference type="GO" id="GO:0003861">
    <property type="term" value="F:3-isopropylmalate dehydratase activity"/>
    <property type="evidence" value="ECO:0007669"/>
    <property type="project" value="UniProtKB-EC"/>
</dbReference>
<keyword evidence="12" id="KW-0479">Metal-binding</keyword>
<comment type="function">
    <text evidence="3">Catalyzes the isomerization between 2-isopropylmalate and 3-isopropylmalate, via the formation of 2-isopropylmaleate.</text>
</comment>
<evidence type="ECO:0000256" key="12">
    <source>
        <dbReference type="ARBA" id="ARBA00022723"/>
    </source>
</evidence>
<gene>
    <name evidence="18" type="primary">leuC_2</name>
    <name evidence="18" type="ORF">NCTC12151_03422</name>
</gene>
<comment type="cofactor">
    <cofactor evidence="2">
        <name>[4Fe-4S] cluster</name>
        <dbReference type="ChEBI" id="CHEBI:49883"/>
    </cofactor>
</comment>
<dbReference type="GO" id="GO:0046872">
    <property type="term" value="F:metal ion binding"/>
    <property type="evidence" value="ECO:0007669"/>
    <property type="project" value="UniProtKB-KW"/>
</dbReference>
<dbReference type="InterPro" id="IPR018136">
    <property type="entry name" value="Aconitase_4Fe-4S_BS"/>
</dbReference>
<comment type="catalytic activity">
    <reaction evidence="1">
        <text>(2R,3S)-3-isopropylmalate = (2S)-2-isopropylmalate</text>
        <dbReference type="Rhea" id="RHEA:32287"/>
        <dbReference type="ChEBI" id="CHEBI:1178"/>
        <dbReference type="ChEBI" id="CHEBI:35121"/>
        <dbReference type="EC" id="4.2.1.33"/>
    </reaction>
</comment>
<evidence type="ECO:0000256" key="16">
    <source>
        <dbReference type="ARBA" id="ARBA00023304"/>
    </source>
</evidence>
<dbReference type="Pfam" id="PF00330">
    <property type="entry name" value="Aconitase"/>
    <property type="match status" value="1"/>
</dbReference>
<evidence type="ECO:0000313" key="19">
    <source>
        <dbReference type="Proteomes" id="UP000249005"/>
    </source>
</evidence>
<dbReference type="PROSITE" id="PS51257">
    <property type="entry name" value="PROKAR_LIPOPROTEIN"/>
    <property type="match status" value="1"/>
</dbReference>
<evidence type="ECO:0000256" key="3">
    <source>
        <dbReference type="ARBA" id="ARBA00002695"/>
    </source>
</evidence>
<evidence type="ECO:0000256" key="6">
    <source>
        <dbReference type="ARBA" id="ARBA00011271"/>
    </source>
</evidence>
<dbReference type="InterPro" id="IPR036008">
    <property type="entry name" value="Aconitase_4Fe-4S_dom"/>
</dbReference>
<evidence type="ECO:0000256" key="9">
    <source>
        <dbReference type="ARBA" id="ARBA00022430"/>
    </source>
</evidence>
<feature type="domain" description="Aconitase/3-isopropylmalate dehydratase large subunit alpha/beta/alpha" evidence="17">
    <location>
        <begin position="3"/>
        <end position="132"/>
    </location>
</feature>
<evidence type="ECO:0000256" key="4">
    <source>
        <dbReference type="ARBA" id="ARBA00004729"/>
    </source>
</evidence>
<comment type="pathway">
    <text evidence="4">Amino-acid biosynthesis; L-leucine biosynthesis; L-leucine from 3-methyl-2-oxobutanoate: step 2/4.</text>
</comment>
<evidence type="ECO:0000256" key="1">
    <source>
        <dbReference type="ARBA" id="ARBA00000491"/>
    </source>
</evidence>
<evidence type="ECO:0000256" key="14">
    <source>
        <dbReference type="ARBA" id="ARBA00023014"/>
    </source>
</evidence>
<evidence type="ECO:0000256" key="5">
    <source>
        <dbReference type="ARBA" id="ARBA00007185"/>
    </source>
</evidence>
<keyword evidence="15 18" id="KW-0456">Lyase</keyword>
<comment type="subunit">
    <text evidence="6">Heterodimer of LeuC and LeuD.</text>
</comment>
<evidence type="ECO:0000256" key="13">
    <source>
        <dbReference type="ARBA" id="ARBA00023004"/>
    </source>
</evidence>
<keyword evidence="9" id="KW-0432">Leucine biosynthesis</keyword>
<evidence type="ECO:0000256" key="2">
    <source>
        <dbReference type="ARBA" id="ARBA00001966"/>
    </source>
</evidence>
<dbReference type="GO" id="GO:0051539">
    <property type="term" value="F:4 iron, 4 sulfur cluster binding"/>
    <property type="evidence" value="ECO:0007669"/>
    <property type="project" value="UniProtKB-KW"/>
</dbReference>
<organism evidence="18 19">
    <name type="scientific">Leminorella richardii</name>
    <dbReference type="NCBI Taxonomy" id="158841"/>
    <lineage>
        <taxon>Bacteria</taxon>
        <taxon>Pseudomonadati</taxon>
        <taxon>Pseudomonadota</taxon>
        <taxon>Gammaproteobacteria</taxon>
        <taxon>Enterobacterales</taxon>
        <taxon>Budviciaceae</taxon>
        <taxon>Leminorella</taxon>
    </lineage>
</organism>
<protein>
    <recommendedName>
        <fullName evidence="8">3-isopropylmalate dehydratase</fullName>
        <ecNumber evidence="7">4.2.1.33</ecNumber>
    </recommendedName>
</protein>
<keyword evidence="19" id="KW-1185">Reference proteome</keyword>
<dbReference type="PANTHER" id="PTHR43822">
    <property type="entry name" value="HOMOACONITASE, MITOCHONDRIAL-RELATED"/>
    <property type="match status" value="1"/>
</dbReference>
<keyword evidence="13" id="KW-0408">Iron</keyword>
<evidence type="ECO:0000259" key="17">
    <source>
        <dbReference type="Pfam" id="PF00330"/>
    </source>
</evidence>
<dbReference type="PROSITE" id="PS01244">
    <property type="entry name" value="ACONITASE_2"/>
    <property type="match status" value="1"/>
</dbReference>
<dbReference type="SUPFAM" id="SSF53732">
    <property type="entry name" value="Aconitase iron-sulfur domain"/>
    <property type="match status" value="1"/>
</dbReference>
<dbReference type="PRINTS" id="PR00415">
    <property type="entry name" value="ACONITASE"/>
</dbReference>
<dbReference type="Gene3D" id="3.30.499.10">
    <property type="entry name" value="Aconitase, domain 3"/>
    <property type="match status" value="1"/>
</dbReference>
<dbReference type="EMBL" id="LS483470">
    <property type="protein sequence ID" value="SQI44088.1"/>
    <property type="molecule type" value="Genomic_DNA"/>
</dbReference>
<dbReference type="InterPro" id="IPR001030">
    <property type="entry name" value="Acoase/IPM_deHydtase_lsu_aba"/>
</dbReference>